<dbReference type="InterPro" id="IPR029063">
    <property type="entry name" value="SAM-dependent_MTases_sf"/>
</dbReference>
<dbReference type="GO" id="GO:0005737">
    <property type="term" value="C:cytoplasm"/>
    <property type="evidence" value="ECO:0007669"/>
    <property type="project" value="TreeGrafter"/>
</dbReference>
<dbReference type="EMBL" id="VVIM01000006">
    <property type="protein sequence ID" value="KAB0797396.1"/>
    <property type="molecule type" value="Genomic_DNA"/>
</dbReference>
<evidence type="ECO:0000256" key="3">
    <source>
        <dbReference type="ARBA" id="ARBA00022679"/>
    </source>
</evidence>
<keyword evidence="10" id="KW-1185">Reference proteome</keyword>
<keyword evidence="3 6" id="KW-0808">Transferase</keyword>
<accession>A0A1Y1JWT2</accession>
<dbReference type="PANTHER" id="PTHR12315">
    <property type="entry name" value="BICOID-INTERACTING PROTEIN RELATED"/>
    <property type="match status" value="1"/>
</dbReference>
<dbReference type="Pfam" id="PF13847">
    <property type="entry name" value="Methyltransf_31"/>
    <property type="match status" value="1"/>
</dbReference>
<protein>
    <recommendedName>
        <fullName evidence="6">RNA methyltransferase</fullName>
        <ecNumber evidence="6">2.1.1.-</ecNumber>
    </recommendedName>
</protein>
<dbReference type="InterPro" id="IPR039772">
    <property type="entry name" value="Bin3-like"/>
</dbReference>
<dbReference type="Proteomes" id="UP000327044">
    <property type="component" value="Unassembled WGS sequence"/>
</dbReference>
<dbReference type="EC" id="2.1.1.-" evidence="6"/>
<dbReference type="InParanoid" id="A0A1Y1JWT2"/>
<dbReference type="SUPFAM" id="SSF53335">
    <property type="entry name" value="S-adenosyl-L-methionine-dependent methyltransferases"/>
    <property type="match status" value="1"/>
</dbReference>
<dbReference type="CDD" id="cd02440">
    <property type="entry name" value="AdoMet_MTases"/>
    <property type="match status" value="1"/>
</dbReference>
<reference evidence="9 10" key="2">
    <citation type="journal article" date="2018" name="Elife">
        <title>Firefly genomes illuminate parallel origins of bioluminescence in beetles.</title>
        <authorList>
            <person name="Fallon T.R."/>
            <person name="Lower S.E."/>
            <person name="Chang C.H."/>
            <person name="Bessho-Uehara M."/>
            <person name="Martin G.J."/>
            <person name="Bewick A.J."/>
            <person name="Behringer M."/>
            <person name="Debat H.J."/>
            <person name="Wong I."/>
            <person name="Day J.C."/>
            <person name="Suvorov A."/>
            <person name="Silva C.J."/>
            <person name="Stanger-Hall K.F."/>
            <person name="Hall D.W."/>
            <person name="Schmitz R.J."/>
            <person name="Nelson D.R."/>
            <person name="Lewis S.M."/>
            <person name="Shigenobu S."/>
            <person name="Bybee S.M."/>
            <person name="Larracuente A.M."/>
            <person name="Oba Y."/>
            <person name="Weng J.K."/>
        </authorList>
    </citation>
    <scope>NUCLEOTIDE SEQUENCE [LARGE SCALE GENOMIC DNA]</scope>
    <source>
        <strain evidence="9">1611_PpyrPB1</strain>
        <tissue evidence="9">Whole body</tissue>
    </source>
</reference>
<evidence type="ECO:0000313" key="9">
    <source>
        <dbReference type="EMBL" id="KAB0797396.1"/>
    </source>
</evidence>
<evidence type="ECO:0000259" key="7">
    <source>
        <dbReference type="PROSITE" id="PS51515"/>
    </source>
</evidence>
<dbReference type="PANTHER" id="PTHR12315:SF1">
    <property type="entry name" value="RNA 5'-MONOPHOSPHATE METHYLTRANSFERASE"/>
    <property type="match status" value="1"/>
</dbReference>
<organism evidence="8">
    <name type="scientific">Photinus pyralis</name>
    <name type="common">Common eastern firefly</name>
    <name type="synonym">Lampyris pyralis</name>
    <dbReference type="NCBI Taxonomy" id="7054"/>
    <lineage>
        <taxon>Eukaryota</taxon>
        <taxon>Metazoa</taxon>
        <taxon>Ecdysozoa</taxon>
        <taxon>Arthropoda</taxon>
        <taxon>Hexapoda</taxon>
        <taxon>Insecta</taxon>
        <taxon>Pterygota</taxon>
        <taxon>Neoptera</taxon>
        <taxon>Endopterygota</taxon>
        <taxon>Coleoptera</taxon>
        <taxon>Polyphaga</taxon>
        <taxon>Elateriformia</taxon>
        <taxon>Elateroidea</taxon>
        <taxon>Lampyridae</taxon>
        <taxon>Lampyrinae</taxon>
        <taxon>Photinus</taxon>
    </lineage>
</organism>
<gene>
    <name evidence="9" type="ORF">PPYR_08390</name>
</gene>
<dbReference type="InterPro" id="IPR010675">
    <property type="entry name" value="Bin3_C"/>
</dbReference>
<dbReference type="PROSITE" id="PS51515">
    <property type="entry name" value="BIN3_SAM"/>
    <property type="match status" value="1"/>
</dbReference>
<evidence type="ECO:0000256" key="4">
    <source>
        <dbReference type="ARBA" id="ARBA00022691"/>
    </source>
</evidence>
<dbReference type="GO" id="GO:0008171">
    <property type="term" value="F:O-methyltransferase activity"/>
    <property type="evidence" value="ECO:0007669"/>
    <property type="project" value="UniProtKB-UniRule"/>
</dbReference>
<reference evidence="8" key="1">
    <citation type="journal article" date="2016" name="Sci. Rep.">
        <title>Molecular characterization of firefly nuptial gifts: a multi-omics approach sheds light on postcopulatory sexual selection.</title>
        <authorList>
            <person name="Al-Wathiqui N."/>
            <person name="Fallon T.R."/>
            <person name="South A."/>
            <person name="Weng J.K."/>
            <person name="Lewis S.M."/>
        </authorList>
    </citation>
    <scope>NUCLEOTIDE SEQUENCE</scope>
</reference>
<evidence type="ECO:0000256" key="5">
    <source>
        <dbReference type="PROSITE-ProRule" id="PRU00848"/>
    </source>
</evidence>
<dbReference type="Gene3D" id="3.40.50.150">
    <property type="entry name" value="Vaccinia Virus protein VP39"/>
    <property type="match status" value="1"/>
</dbReference>
<dbReference type="GO" id="GO:0008173">
    <property type="term" value="F:RNA methyltransferase activity"/>
    <property type="evidence" value="ECO:0007669"/>
    <property type="project" value="UniProtKB-UniRule"/>
</dbReference>
<dbReference type="OrthoDB" id="273070at2759"/>
<comment type="similarity">
    <text evidence="1 6">Belongs to the methyltransferase superfamily.</text>
</comment>
<feature type="domain" description="Bin3-type SAM" evidence="7">
    <location>
        <begin position="72"/>
        <end position="276"/>
    </location>
</feature>
<proteinExistence type="inferred from homology"/>
<dbReference type="GO" id="GO:2000632">
    <property type="term" value="P:negative regulation of pre-miRNA processing"/>
    <property type="evidence" value="ECO:0007669"/>
    <property type="project" value="TreeGrafter"/>
</dbReference>
<dbReference type="EMBL" id="GEZM01101354">
    <property type="protein sequence ID" value="JAV52681.1"/>
    <property type="molecule type" value="Transcribed_RNA"/>
</dbReference>
<dbReference type="InterPro" id="IPR025714">
    <property type="entry name" value="Methyltranfer_dom"/>
</dbReference>
<evidence type="ECO:0000256" key="1">
    <source>
        <dbReference type="ARBA" id="ARBA00008361"/>
    </source>
</evidence>
<evidence type="ECO:0000313" key="10">
    <source>
        <dbReference type="Proteomes" id="UP000327044"/>
    </source>
</evidence>
<reference evidence="9" key="3">
    <citation type="submission" date="2019-08" db="EMBL/GenBank/DDBJ databases">
        <authorList>
            <consortium name="Photinus pyralis genome working group"/>
            <person name="Fallon T.R."/>
            <person name="Sander Lower S.E."/>
            <person name="Weng J.-K."/>
        </authorList>
    </citation>
    <scope>NUCLEOTIDE SEQUENCE</scope>
    <source>
        <strain evidence="9">1611_PpyrPB1</strain>
        <tissue evidence="9">Whole body</tissue>
    </source>
</reference>
<evidence type="ECO:0000256" key="6">
    <source>
        <dbReference type="RuleBase" id="RU367087"/>
    </source>
</evidence>
<keyword evidence="4 5" id="KW-0949">S-adenosyl-L-methionine</keyword>
<name>A0A1Y1JWT2_PHOPY</name>
<dbReference type="GO" id="GO:0032259">
    <property type="term" value="P:methylation"/>
    <property type="evidence" value="ECO:0007669"/>
    <property type="project" value="UniProtKB-KW"/>
</dbReference>
<dbReference type="FunCoup" id="A0A1Y1JWT2">
    <property type="interactions" value="607"/>
</dbReference>
<dbReference type="Pfam" id="PF06859">
    <property type="entry name" value="Bin3"/>
    <property type="match status" value="1"/>
</dbReference>
<dbReference type="InterPro" id="IPR024160">
    <property type="entry name" value="BIN3_SAM-bd_dom"/>
</dbReference>
<dbReference type="AlphaFoldDB" id="A0A1Y1JWT2"/>
<evidence type="ECO:0000313" key="8">
    <source>
        <dbReference type="EMBL" id="JAV52681.1"/>
    </source>
</evidence>
<evidence type="ECO:0000256" key="2">
    <source>
        <dbReference type="ARBA" id="ARBA00022603"/>
    </source>
</evidence>
<sequence>MLNCLQFLFIFRCRAKCAYLHEICFTNMASHSLNHRPSAALNEEDKLNFRGGNPGAVQFGNFINYYKFHPPSERIQILPKDIWDRSQPFVMLDIGCNAGDLTVALYDFIVNNVNKSCHILAVDIDPILIERAKENTDNPHIVYECLDFMNIKEKDLLISNFLDKYSVKKFSACFCFSITMWIHLNYGDVGLQTFLKEICKDSAMVVVEPQPWKCYKSAVKRMKLANSEFAHYKHLKDRSNIECKIDQVLLEVEGVAKVTETINTSWGRKISIFRTT</sequence>
<keyword evidence="2 6" id="KW-0489">Methyltransferase</keyword>